<comment type="caution">
    <text evidence="2">The sequence shown here is derived from an EMBL/GenBank/DDBJ whole genome shotgun (WGS) entry which is preliminary data.</text>
</comment>
<evidence type="ECO:0000256" key="1">
    <source>
        <dbReference type="SAM" id="MobiDB-lite"/>
    </source>
</evidence>
<feature type="compositionally biased region" description="Basic and acidic residues" evidence="1">
    <location>
        <begin position="37"/>
        <end position="52"/>
    </location>
</feature>
<reference evidence="2" key="2">
    <citation type="submission" date="2023-06" db="EMBL/GenBank/DDBJ databases">
        <authorList>
            <person name="Swenson N.G."/>
            <person name="Wegrzyn J.L."/>
            <person name="Mcevoy S.L."/>
        </authorList>
    </citation>
    <scope>NUCLEOTIDE SEQUENCE</scope>
    <source>
        <strain evidence="2">NS2018</strain>
        <tissue evidence="2">Leaf</tissue>
    </source>
</reference>
<evidence type="ECO:0000313" key="2">
    <source>
        <dbReference type="EMBL" id="KAK0594922.1"/>
    </source>
</evidence>
<evidence type="ECO:0000313" key="3">
    <source>
        <dbReference type="Proteomes" id="UP001168877"/>
    </source>
</evidence>
<name>A0AA39SIM2_ACESA</name>
<proteinExistence type="predicted"/>
<dbReference type="AlphaFoldDB" id="A0AA39SIM2"/>
<dbReference type="EMBL" id="JAUESC010000004">
    <property type="protein sequence ID" value="KAK0594922.1"/>
    <property type="molecule type" value="Genomic_DNA"/>
</dbReference>
<organism evidence="2 3">
    <name type="scientific">Acer saccharum</name>
    <name type="common">Sugar maple</name>
    <dbReference type="NCBI Taxonomy" id="4024"/>
    <lineage>
        <taxon>Eukaryota</taxon>
        <taxon>Viridiplantae</taxon>
        <taxon>Streptophyta</taxon>
        <taxon>Embryophyta</taxon>
        <taxon>Tracheophyta</taxon>
        <taxon>Spermatophyta</taxon>
        <taxon>Magnoliopsida</taxon>
        <taxon>eudicotyledons</taxon>
        <taxon>Gunneridae</taxon>
        <taxon>Pentapetalae</taxon>
        <taxon>rosids</taxon>
        <taxon>malvids</taxon>
        <taxon>Sapindales</taxon>
        <taxon>Sapindaceae</taxon>
        <taxon>Hippocastanoideae</taxon>
        <taxon>Acereae</taxon>
        <taxon>Acer</taxon>
    </lineage>
</organism>
<protein>
    <submittedName>
        <fullName evidence="2">Uncharacterized protein</fullName>
    </submittedName>
</protein>
<feature type="compositionally biased region" description="Low complexity" evidence="1">
    <location>
        <begin position="53"/>
        <end position="68"/>
    </location>
</feature>
<dbReference type="Proteomes" id="UP001168877">
    <property type="component" value="Unassembled WGS sequence"/>
</dbReference>
<accession>A0AA39SIM2</accession>
<gene>
    <name evidence="2" type="ORF">LWI29_001824</name>
</gene>
<feature type="region of interest" description="Disordered" evidence="1">
    <location>
        <begin position="1"/>
        <end position="84"/>
    </location>
</feature>
<sequence length="84" mass="8531">MASHNQSYKAGEPKGQAPQANVKSLNMCVKQETAQAAKDKTSQTAEGAKDKAGQTGQAAKDKAGQAAKETGQAAKDKAGQTGQA</sequence>
<keyword evidence="3" id="KW-1185">Reference proteome</keyword>
<reference evidence="2" key="1">
    <citation type="journal article" date="2022" name="Plant J.">
        <title>Strategies of tolerance reflected in two North American maple genomes.</title>
        <authorList>
            <person name="McEvoy S.L."/>
            <person name="Sezen U.U."/>
            <person name="Trouern-Trend A."/>
            <person name="McMahon S.M."/>
            <person name="Schaberg P.G."/>
            <person name="Yang J."/>
            <person name="Wegrzyn J.L."/>
            <person name="Swenson N.G."/>
        </authorList>
    </citation>
    <scope>NUCLEOTIDE SEQUENCE</scope>
    <source>
        <strain evidence="2">NS2018</strain>
    </source>
</reference>